<sequence length="108" mass="11888">MIFIRRSLKRFTSGMESRKRSDTATPTPFVVLGLPKCKTLKPRPMSLDLLPDHLVSHNAQRSILRCSRAVANSLERPVSEWNVFGTGGAISTYTGAPSLGFSRLAEAK</sequence>
<organism evidence="3">
    <name type="scientific">Nippostrongylus brasiliensis</name>
    <name type="common">Rat hookworm</name>
    <dbReference type="NCBI Taxonomy" id="27835"/>
    <lineage>
        <taxon>Eukaryota</taxon>
        <taxon>Metazoa</taxon>
        <taxon>Ecdysozoa</taxon>
        <taxon>Nematoda</taxon>
        <taxon>Chromadorea</taxon>
        <taxon>Rhabditida</taxon>
        <taxon>Rhabditina</taxon>
        <taxon>Rhabditomorpha</taxon>
        <taxon>Strongyloidea</taxon>
        <taxon>Heligmosomidae</taxon>
        <taxon>Nippostrongylus</taxon>
    </lineage>
</organism>
<keyword evidence="2" id="KW-1185">Reference proteome</keyword>
<evidence type="ECO:0000313" key="1">
    <source>
        <dbReference type="EMBL" id="VDL80474.1"/>
    </source>
</evidence>
<reference evidence="3" key="1">
    <citation type="submission" date="2017-02" db="UniProtKB">
        <authorList>
            <consortium name="WormBaseParasite"/>
        </authorList>
    </citation>
    <scope>IDENTIFICATION</scope>
</reference>
<proteinExistence type="predicted"/>
<dbReference type="Proteomes" id="UP000271162">
    <property type="component" value="Unassembled WGS sequence"/>
</dbReference>
<reference evidence="1 2" key="2">
    <citation type="submission" date="2018-11" db="EMBL/GenBank/DDBJ databases">
        <authorList>
            <consortium name="Pathogen Informatics"/>
        </authorList>
    </citation>
    <scope>NUCLEOTIDE SEQUENCE [LARGE SCALE GENOMIC DNA]</scope>
</reference>
<dbReference type="WBParaSite" id="NBR_0001687801-mRNA-1">
    <property type="protein sequence ID" value="NBR_0001687801-mRNA-1"/>
    <property type="gene ID" value="NBR_0001687801"/>
</dbReference>
<evidence type="ECO:0000313" key="3">
    <source>
        <dbReference type="WBParaSite" id="NBR_0001687801-mRNA-1"/>
    </source>
</evidence>
<name>A0A0N4YIX0_NIPBR</name>
<dbReference type="EMBL" id="UYSL01022442">
    <property type="protein sequence ID" value="VDL80474.1"/>
    <property type="molecule type" value="Genomic_DNA"/>
</dbReference>
<dbReference type="AlphaFoldDB" id="A0A0N4YIX0"/>
<gene>
    <name evidence="1" type="ORF">NBR_LOCUS16879</name>
</gene>
<evidence type="ECO:0000313" key="2">
    <source>
        <dbReference type="Proteomes" id="UP000271162"/>
    </source>
</evidence>
<protein>
    <submittedName>
        <fullName evidence="1 3">Uncharacterized protein</fullName>
    </submittedName>
</protein>
<accession>A0A0N4YIX0</accession>